<evidence type="ECO:0000313" key="2">
    <source>
        <dbReference type="Proteomes" id="UP000736787"/>
    </source>
</evidence>
<sequence>MRPWTQGEMMCDSAKRALGRVSVSTRQGDVKISGRQCYEGDSEIQWLSPSCLRSRSVEILHRQTQIGWNLAQSSSKTTRACVVGT</sequence>
<dbReference type="EMBL" id="RCMK01000028">
    <property type="protein sequence ID" value="KAG2953144.1"/>
    <property type="molecule type" value="Genomic_DNA"/>
</dbReference>
<organism evidence="1 2">
    <name type="scientific">Phytophthora cactorum</name>
    <dbReference type="NCBI Taxonomy" id="29920"/>
    <lineage>
        <taxon>Eukaryota</taxon>
        <taxon>Sar</taxon>
        <taxon>Stramenopiles</taxon>
        <taxon>Oomycota</taxon>
        <taxon>Peronosporomycetes</taxon>
        <taxon>Peronosporales</taxon>
        <taxon>Peronosporaceae</taxon>
        <taxon>Phytophthora</taxon>
    </lineage>
</organism>
<name>A0A8T1LH10_9STRA</name>
<reference evidence="1" key="1">
    <citation type="submission" date="2018-10" db="EMBL/GenBank/DDBJ databases">
        <title>Effector identification in a new, highly contiguous assembly of the strawberry crown rot pathogen Phytophthora cactorum.</title>
        <authorList>
            <person name="Armitage A.D."/>
            <person name="Nellist C.F."/>
            <person name="Bates H."/>
            <person name="Vickerstaff R.J."/>
            <person name="Harrison R.J."/>
        </authorList>
    </citation>
    <scope>NUCLEOTIDE SEQUENCE</scope>
    <source>
        <strain evidence="1">4040</strain>
    </source>
</reference>
<dbReference type="Proteomes" id="UP000736787">
    <property type="component" value="Unassembled WGS sequence"/>
</dbReference>
<accession>A0A8T1LH10</accession>
<proteinExistence type="predicted"/>
<comment type="caution">
    <text evidence="1">The sequence shown here is derived from an EMBL/GenBank/DDBJ whole genome shotgun (WGS) entry which is preliminary data.</text>
</comment>
<dbReference type="AlphaFoldDB" id="A0A8T1LH10"/>
<gene>
    <name evidence="1" type="ORF">PC117_g2225</name>
</gene>
<protein>
    <submittedName>
        <fullName evidence="1">Uncharacterized protein</fullName>
    </submittedName>
</protein>
<evidence type="ECO:0000313" key="1">
    <source>
        <dbReference type="EMBL" id="KAG2953144.1"/>
    </source>
</evidence>